<comment type="cofactor">
    <cofactor evidence="1 8">
        <name>heme</name>
        <dbReference type="ChEBI" id="CHEBI:30413"/>
    </cofactor>
</comment>
<keyword evidence="5" id="KW-0560">Oxidoreductase</keyword>
<dbReference type="SUPFAM" id="SSF48264">
    <property type="entry name" value="Cytochrome P450"/>
    <property type="match status" value="1"/>
</dbReference>
<evidence type="ECO:0000256" key="3">
    <source>
        <dbReference type="ARBA" id="ARBA00022617"/>
    </source>
</evidence>
<evidence type="ECO:0000256" key="5">
    <source>
        <dbReference type="ARBA" id="ARBA00023002"/>
    </source>
</evidence>
<dbReference type="Pfam" id="PF00067">
    <property type="entry name" value="p450"/>
    <property type="match status" value="1"/>
</dbReference>
<proteinExistence type="inferred from homology"/>
<dbReference type="Proteomes" id="UP000325780">
    <property type="component" value="Unassembled WGS sequence"/>
</dbReference>
<dbReference type="EMBL" id="ML742044">
    <property type="protein sequence ID" value="KAE8153060.1"/>
    <property type="molecule type" value="Genomic_DNA"/>
</dbReference>
<dbReference type="InterPro" id="IPR050121">
    <property type="entry name" value="Cytochrome_P450_monoxygenase"/>
</dbReference>
<evidence type="ECO:0000256" key="1">
    <source>
        <dbReference type="ARBA" id="ARBA00001971"/>
    </source>
</evidence>
<feature type="binding site" description="axial binding residue" evidence="8">
    <location>
        <position position="454"/>
    </location>
    <ligand>
        <name>heme</name>
        <dbReference type="ChEBI" id="CHEBI:30413"/>
    </ligand>
    <ligandPart>
        <name>Fe</name>
        <dbReference type="ChEBI" id="CHEBI:18248"/>
    </ligandPart>
</feature>
<sequence>MDHTLLWVYSLSIGVILSLFITAIVIYRLFLSPLSKFPGPRLAAATRLYEAYFQLVKGGRFTWHINELHEQYGPIVRITPWEIHIKDPNFYNTLYAGPGNKRDKDPWFSNITWPQSLFSTEAHSLHASRRKVLAQFFKKGAVSAVEPLIKDNLRLLSSHFSTAAGTLGVLELHASFMCFAADTLSQYAFGRDCGLHYLNEPYLTPEWKTWINNCFLNINLNRHIPQAGHIGHSIPRIPGWVCPSFGSVLDMERDVRGRVRHAISESVQTLDRKPPLPEAWAPIYPTILASTDVPDNEKERTRLEDDAIFLLIAGTDAPTQVIAITMFHILNNSEVHRRLRTELRSALPDVSIDPDLTTLEQLPYLTAVIKEGLRISSVVTTRLPRSAPYETLHFQGWDIPPGTLVSMSTYFILRDPTIFPDPDCFLPERWLLAGEELRELERYLVPASKGTLGCLGQNMAWAWLYLVLGTLLRRFDLTLHETTEKNVEMTRDRFIGQTDPGMNNVQVKVLGEFRE</sequence>
<dbReference type="GO" id="GO:0020037">
    <property type="term" value="F:heme binding"/>
    <property type="evidence" value="ECO:0007669"/>
    <property type="project" value="InterPro"/>
</dbReference>
<dbReference type="Gene3D" id="1.10.630.10">
    <property type="entry name" value="Cytochrome P450"/>
    <property type="match status" value="1"/>
</dbReference>
<evidence type="ECO:0000313" key="10">
    <source>
        <dbReference type="EMBL" id="KAE8153060.1"/>
    </source>
</evidence>
<dbReference type="PANTHER" id="PTHR24305">
    <property type="entry name" value="CYTOCHROME P450"/>
    <property type="match status" value="1"/>
</dbReference>
<evidence type="ECO:0000256" key="7">
    <source>
        <dbReference type="ARBA" id="ARBA00023033"/>
    </source>
</evidence>
<evidence type="ECO:0000256" key="9">
    <source>
        <dbReference type="SAM" id="Phobius"/>
    </source>
</evidence>
<evidence type="ECO:0000256" key="8">
    <source>
        <dbReference type="PIRSR" id="PIRSR602401-1"/>
    </source>
</evidence>
<dbReference type="InterPro" id="IPR001128">
    <property type="entry name" value="Cyt_P450"/>
</dbReference>
<keyword evidence="11" id="KW-1185">Reference proteome</keyword>
<dbReference type="CDD" id="cd11062">
    <property type="entry name" value="CYP58-like"/>
    <property type="match status" value="1"/>
</dbReference>
<organism evidence="10 11">
    <name type="scientific">Aspergillus avenaceus</name>
    <dbReference type="NCBI Taxonomy" id="36643"/>
    <lineage>
        <taxon>Eukaryota</taxon>
        <taxon>Fungi</taxon>
        <taxon>Dikarya</taxon>
        <taxon>Ascomycota</taxon>
        <taxon>Pezizomycotina</taxon>
        <taxon>Eurotiomycetes</taxon>
        <taxon>Eurotiomycetidae</taxon>
        <taxon>Eurotiales</taxon>
        <taxon>Aspergillaceae</taxon>
        <taxon>Aspergillus</taxon>
        <taxon>Aspergillus subgen. Circumdati</taxon>
    </lineage>
</organism>
<protein>
    <submittedName>
        <fullName evidence="10">Cytochrome P450</fullName>
    </submittedName>
</protein>
<dbReference type="InterPro" id="IPR002401">
    <property type="entry name" value="Cyt_P450_E_grp-I"/>
</dbReference>
<dbReference type="OrthoDB" id="3945418at2759"/>
<keyword evidence="9" id="KW-0472">Membrane</keyword>
<dbReference type="PANTHER" id="PTHR24305:SF157">
    <property type="entry name" value="N-ACETYLTRYPTOPHAN 6-HYDROXYLASE IVOC-RELATED"/>
    <property type="match status" value="1"/>
</dbReference>
<dbReference type="GO" id="GO:0016705">
    <property type="term" value="F:oxidoreductase activity, acting on paired donors, with incorporation or reduction of molecular oxygen"/>
    <property type="evidence" value="ECO:0007669"/>
    <property type="project" value="InterPro"/>
</dbReference>
<gene>
    <name evidence="10" type="ORF">BDV25DRAFT_137302</name>
</gene>
<keyword evidence="7" id="KW-0503">Monooxygenase</keyword>
<evidence type="ECO:0000256" key="2">
    <source>
        <dbReference type="ARBA" id="ARBA00010617"/>
    </source>
</evidence>
<keyword evidence="6 8" id="KW-0408">Iron</keyword>
<keyword evidence="3 8" id="KW-0349">Heme</keyword>
<dbReference type="GO" id="GO:0005506">
    <property type="term" value="F:iron ion binding"/>
    <property type="evidence" value="ECO:0007669"/>
    <property type="project" value="InterPro"/>
</dbReference>
<evidence type="ECO:0000256" key="4">
    <source>
        <dbReference type="ARBA" id="ARBA00022723"/>
    </source>
</evidence>
<accession>A0A5N6U3G3</accession>
<reference evidence="10 11" key="1">
    <citation type="submission" date="2019-04" db="EMBL/GenBank/DDBJ databases">
        <title>Friends and foes A comparative genomics study of 23 Aspergillus species from section Flavi.</title>
        <authorList>
            <consortium name="DOE Joint Genome Institute"/>
            <person name="Kjaerbolling I."/>
            <person name="Vesth T."/>
            <person name="Frisvad J.C."/>
            <person name="Nybo J.L."/>
            <person name="Theobald S."/>
            <person name="Kildgaard S."/>
            <person name="Isbrandt T."/>
            <person name="Kuo A."/>
            <person name="Sato A."/>
            <person name="Lyhne E.K."/>
            <person name="Kogle M.E."/>
            <person name="Wiebenga A."/>
            <person name="Kun R.S."/>
            <person name="Lubbers R.J."/>
            <person name="Makela M.R."/>
            <person name="Barry K."/>
            <person name="Chovatia M."/>
            <person name="Clum A."/>
            <person name="Daum C."/>
            <person name="Haridas S."/>
            <person name="He G."/>
            <person name="LaButti K."/>
            <person name="Lipzen A."/>
            <person name="Mondo S."/>
            <person name="Riley R."/>
            <person name="Salamov A."/>
            <person name="Simmons B.A."/>
            <person name="Magnuson J.K."/>
            <person name="Henrissat B."/>
            <person name="Mortensen U.H."/>
            <person name="Larsen T.O."/>
            <person name="Devries R.P."/>
            <person name="Grigoriev I.V."/>
            <person name="Machida M."/>
            <person name="Baker S.E."/>
            <person name="Andersen M.R."/>
        </authorList>
    </citation>
    <scope>NUCLEOTIDE SEQUENCE [LARGE SCALE GENOMIC DNA]</scope>
    <source>
        <strain evidence="10 11">IBT 18842</strain>
    </source>
</reference>
<dbReference type="PRINTS" id="PR00463">
    <property type="entry name" value="EP450I"/>
</dbReference>
<name>A0A5N6U3G3_ASPAV</name>
<dbReference type="GO" id="GO:0004497">
    <property type="term" value="F:monooxygenase activity"/>
    <property type="evidence" value="ECO:0007669"/>
    <property type="project" value="UniProtKB-KW"/>
</dbReference>
<keyword evidence="4 8" id="KW-0479">Metal-binding</keyword>
<keyword evidence="9" id="KW-0812">Transmembrane</keyword>
<evidence type="ECO:0000313" key="11">
    <source>
        <dbReference type="Proteomes" id="UP000325780"/>
    </source>
</evidence>
<comment type="similarity">
    <text evidence="2">Belongs to the cytochrome P450 family.</text>
</comment>
<dbReference type="InterPro" id="IPR036396">
    <property type="entry name" value="Cyt_P450_sf"/>
</dbReference>
<feature type="transmembrane region" description="Helical" evidence="9">
    <location>
        <begin position="6"/>
        <end position="31"/>
    </location>
</feature>
<keyword evidence="9" id="KW-1133">Transmembrane helix</keyword>
<dbReference type="AlphaFoldDB" id="A0A5N6U3G3"/>
<evidence type="ECO:0000256" key="6">
    <source>
        <dbReference type="ARBA" id="ARBA00023004"/>
    </source>
</evidence>